<organism evidence="1">
    <name type="scientific">Rhizophora mucronata</name>
    <name type="common">Asiatic mangrove</name>
    <dbReference type="NCBI Taxonomy" id="61149"/>
    <lineage>
        <taxon>Eukaryota</taxon>
        <taxon>Viridiplantae</taxon>
        <taxon>Streptophyta</taxon>
        <taxon>Embryophyta</taxon>
        <taxon>Tracheophyta</taxon>
        <taxon>Spermatophyta</taxon>
        <taxon>Magnoliopsida</taxon>
        <taxon>eudicotyledons</taxon>
        <taxon>Gunneridae</taxon>
        <taxon>Pentapetalae</taxon>
        <taxon>rosids</taxon>
        <taxon>fabids</taxon>
        <taxon>Malpighiales</taxon>
        <taxon>Rhizophoraceae</taxon>
        <taxon>Rhizophora</taxon>
    </lineage>
</organism>
<protein>
    <submittedName>
        <fullName evidence="1">Uncharacterized protein</fullName>
    </submittedName>
</protein>
<evidence type="ECO:0000313" key="1">
    <source>
        <dbReference type="EMBL" id="MBX54623.1"/>
    </source>
</evidence>
<proteinExistence type="predicted"/>
<reference evidence="1" key="1">
    <citation type="submission" date="2018-02" db="EMBL/GenBank/DDBJ databases">
        <title>Rhizophora mucronata_Transcriptome.</title>
        <authorList>
            <person name="Meera S.P."/>
            <person name="Sreeshan A."/>
            <person name="Augustine A."/>
        </authorList>
    </citation>
    <scope>NUCLEOTIDE SEQUENCE</scope>
    <source>
        <tissue evidence="1">Leaf</tissue>
    </source>
</reference>
<sequence>MDIKMKRECCHDYGNSSKEVEEGNPVVQMR</sequence>
<dbReference type="EMBL" id="GGEC01074139">
    <property type="protein sequence ID" value="MBX54623.1"/>
    <property type="molecule type" value="Transcribed_RNA"/>
</dbReference>
<name>A0A2P2PIS6_RHIMU</name>
<accession>A0A2P2PIS6</accession>
<dbReference type="AlphaFoldDB" id="A0A2P2PIS6"/>